<feature type="transmembrane region" description="Helical" evidence="2">
    <location>
        <begin position="6"/>
        <end position="24"/>
    </location>
</feature>
<dbReference type="AlphaFoldDB" id="A0A7W3WPW2"/>
<protein>
    <submittedName>
        <fullName evidence="3">Uncharacterized protein</fullName>
    </submittedName>
</protein>
<comment type="caution">
    <text evidence="3">The sequence shown here is derived from an EMBL/GenBank/DDBJ whole genome shotgun (WGS) entry which is preliminary data.</text>
</comment>
<evidence type="ECO:0000256" key="2">
    <source>
        <dbReference type="SAM" id="Phobius"/>
    </source>
</evidence>
<keyword evidence="2" id="KW-0472">Membrane</keyword>
<evidence type="ECO:0000313" key="4">
    <source>
        <dbReference type="Proteomes" id="UP000525686"/>
    </source>
</evidence>
<evidence type="ECO:0000313" key="3">
    <source>
        <dbReference type="EMBL" id="MBB1256312.1"/>
    </source>
</evidence>
<dbReference type="EMBL" id="JABJWZ010000335">
    <property type="protein sequence ID" value="MBB1256312.1"/>
    <property type="molecule type" value="Genomic_DNA"/>
</dbReference>
<evidence type="ECO:0000256" key="1">
    <source>
        <dbReference type="SAM" id="MobiDB-lite"/>
    </source>
</evidence>
<keyword evidence="2" id="KW-0812">Transmembrane</keyword>
<keyword evidence="2" id="KW-1133">Transmembrane helix</keyword>
<reference evidence="4" key="1">
    <citation type="submission" date="2020-05" db="EMBL/GenBank/DDBJ databases">
        <title>Classification of alakaliphilic streptomycetes isolated from an alkaline soil next to Lonar Crater, India and a proposal for the recognition of Streptomyces alkaliterrae sp. nov.</title>
        <authorList>
            <person name="Golinska P."/>
        </authorList>
    </citation>
    <scope>NUCLEOTIDE SEQUENCE [LARGE SCALE GENOMIC DNA]</scope>
    <source>
        <strain evidence="4">OF3</strain>
    </source>
</reference>
<dbReference type="RefSeq" id="WP_181355394.1">
    <property type="nucleotide sequence ID" value="NZ_JABJWZ010000335.1"/>
</dbReference>
<feature type="compositionally biased region" description="Gly residues" evidence="1">
    <location>
        <begin position="148"/>
        <end position="159"/>
    </location>
</feature>
<accession>A0A7W3WPW2</accession>
<sequence>MVLRVLFATFPVWSLGLLSWVPSLRFALLGRRRLDWLVFGLFTALTVGYLVLLGTVPSDPEGDNPASLLAGAYAILFIGGSLVHGLLGEPRPAAGRVGAVPPPTVRGPGGYGYPQTAPDATGYQTGSYDTGAYDTGSYDTGAQQTGYQDGGYQTGGQHHGGYQQPAQPPQPTALDETSLFDTSMIDMEQLRRYEQGR</sequence>
<organism evidence="3 4">
    <name type="scientific">Streptomyces alkaliterrae</name>
    <dbReference type="NCBI Taxonomy" id="2213162"/>
    <lineage>
        <taxon>Bacteria</taxon>
        <taxon>Bacillati</taxon>
        <taxon>Actinomycetota</taxon>
        <taxon>Actinomycetes</taxon>
        <taxon>Kitasatosporales</taxon>
        <taxon>Streptomycetaceae</taxon>
        <taxon>Streptomyces</taxon>
    </lineage>
</organism>
<feature type="transmembrane region" description="Helical" evidence="2">
    <location>
        <begin position="36"/>
        <end position="56"/>
    </location>
</feature>
<feature type="transmembrane region" description="Helical" evidence="2">
    <location>
        <begin position="68"/>
        <end position="87"/>
    </location>
</feature>
<name>A0A7W3WPW2_9ACTN</name>
<gene>
    <name evidence="3" type="ORF">H3146_23575</name>
</gene>
<feature type="region of interest" description="Disordered" evidence="1">
    <location>
        <begin position="146"/>
        <end position="176"/>
    </location>
</feature>
<proteinExistence type="predicted"/>
<dbReference type="Proteomes" id="UP000525686">
    <property type="component" value="Unassembled WGS sequence"/>
</dbReference>